<keyword evidence="1" id="KW-0732">Signal</keyword>
<feature type="chain" id="PRO_5021499840" description="Secreted protein" evidence="1">
    <location>
        <begin position="26"/>
        <end position="106"/>
    </location>
</feature>
<sequence length="106" mass="11893">MVHKDNSAFLKLLLCFALFMKTGNLDVPMLYLGTTGHATRKRAIWASRCCTWGQRDRLLKNGTFGRPDVGLGDNGTGYSKTGHLGVPMLYLETMVQATRKRDVWSQ</sequence>
<accession>A0A4Y2BI19</accession>
<dbReference type="AlphaFoldDB" id="A0A4Y2BI19"/>
<comment type="caution">
    <text evidence="2">The sequence shown here is derived from an EMBL/GenBank/DDBJ whole genome shotgun (WGS) entry which is preliminary data.</text>
</comment>
<dbReference type="Proteomes" id="UP000499080">
    <property type="component" value="Unassembled WGS sequence"/>
</dbReference>
<proteinExistence type="predicted"/>
<reference evidence="2 3" key="1">
    <citation type="journal article" date="2019" name="Sci. Rep.">
        <title>Orb-weaving spider Araneus ventricosus genome elucidates the spidroin gene catalogue.</title>
        <authorList>
            <person name="Kono N."/>
            <person name="Nakamura H."/>
            <person name="Ohtoshi R."/>
            <person name="Moran D.A.P."/>
            <person name="Shinohara A."/>
            <person name="Yoshida Y."/>
            <person name="Fujiwara M."/>
            <person name="Mori M."/>
            <person name="Tomita M."/>
            <person name="Arakawa K."/>
        </authorList>
    </citation>
    <scope>NUCLEOTIDE SEQUENCE [LARGE SCALE GENOMIC DNA]</scope>
</reference>
<evidence type="ECO:0000256" key="1">
    <source>
        <dbReference type="SAM" id="SignalP"/>
    </source>
</evidence>
<dbReference type="EMBL" id="BGPR01083325">
    <property type="protein sequence ID" value="GBL90916.1"/>
    <property type="molecule type" value="Genomic_DNA"/>
</dbReference>
<evidence type="ECO:0008006" key="4">
    <source>
        <dbReference type="Google" id="ProtNLM"/>
    </source>
</evidence>
<protein>
    <recommendedName>
        <fullName evidence="4">Secreted protein</fullName>
    </recommendedName>
</protein>
<keyword evidence="3" id="KW-1185">Reference proteome</keyword>
<gene>
    <name evidence="2" type="ORF">AVEN_116059_1</name>
</gene>
<feature type="signal peptide" evidence="1">
    <location>
        <begin position="1"/>
        <end position="25"/>
    </location>
</feature>
<organism evidence="2 3">
    <name type="scientific">Araneus ventricosus</name>
    <name type="common">Orbweaver spider</name>
    <name type="synonym">Epeira ventricosa</name>
    <dbReference type="NCBI Taxonomy" id="182803"/>
    <lineage>
        <taxon>Eukaryota</taxon>
        <taxon>Metazoa</taxon>
        <taxon>Ecdysozoa</taxon>
        <taxon>Arthropoda</taxon>
        <taxon>Chelicerata</taxon>
        <taxon>Arachnida</taxon>
        <taxon>Araneae</taxon>
        <taxon>Araneomorphae</taxon>
        <taxon>Entelegynae</taxon>
        <taxon>Araneoidea</taxon>
        <taxon>Araneidae</taxon>
        <taxon>Araneus</taxon>
    </lineage>
</organism>
<evidence type="ECO:0000313" key="3">
    <source>
        <dbReference type="Proteomes" id="UP000499080"/>
    </source>
</evidence>
<name>A0A4Y2BI19_ARAVE</name>
<evidence type="ECO:0000313" key="2">
    <source>
        <dbReference type="EMBL" id="GBL90916.1"/>
    </source>
</evidence>